<dbReference type="Proteomes" id="UP000321154">
    <property type="component" value="Unassembled WGS sequence"/>
</dbReference>
<dbReference type="RefSeq" id="WP_146854803.1">
    <property type="nucleotide sequence ID" value="NZ_BAAAHR010000007.1"/>
</dbReference>
<protein>
    <submittedName>
        <fullName evidence="2">Uncharacterized protein</fullName>
    </submittedName>
</protein>
<reference evidence="2 4" key="2">
    <citation type="submission" date="2020-07" db="EMBL/GenBank/DDBJ databases">
        <title>Sequencing the genomes of 1000 actinobacteria strains.</title>
        <authorList>
            <person name="Klenk H.-P."/>
        </authorList>
    </citation>
    <scope>NUCLEOTIDE SEQUENCE [LARGE SCALE GENOMIC DNA]</scope>
    <source>
        <strain evidence="2 4">DSM 10309</strain>
    </source>
</reference>
<organism evidence="2 4">
    <name type="scientific">Frigoribacterium faeni</name>
    <dbReference type="NCBI Taxonomy" id="145483"/>
    <lineage>
        <taxon>Bacteria</taxon>
        <taxon>Bacillati</taxon>
        <taxon>Actinomycetota</taxon>
        <taxon>Actinomycetes</taxon>
        <taxon>Micrococcales</taxon>
        <taxon>Microbacteriaceae</taxon>
        <taxon>Frigoribacterium</taxon>
    </lineage>
</organism>
<gene>
    <name evidence="2" type="ORF">FB463_000043</name>
    <name evidence="1" type="ORF">FFA01_16150</name>
</gene>
<dbReference type="AlphaFoldDB" id="A0A7W3JFG8"/>
<evidence type="ECO:0000313" key="4">
    <source>
        <dbReference type="Proteomes" id="UP000522688"/>
    </source>
</evidence>
<dbReference type="Proteomes" id="UP000522688">
    <property type="component" value="Unassembled WGS sequence"/>
</dbReference>
<dbReference type="OrthoDB" id="5124635at2"/>
<evidence type="ECO:0000313" key="3">
    <source>
        <dbReference type="Proteomes" id="UP000321154"/>
    </source>
</evidence>
<accession>A0A7W3JFG8</accession>
<comment type="caution">
    <text evidence="2">The sequence shown here is derived from an EMBL/GenBank/DDBJ whole genome shotgun (WGS) entry which is preliminary data.</text>
</comment>
<evidence type="ECO:0000313" key="2">
    <source>
        <dbReference type="EMBL" id="MBA8811819.1"/>
    </source>
</evidence>
<name>A0A7W3JFG8_9MICO</name>
<proteinExistence type="predicted"/>
<dbReference type="EMBL" id="BJUV01000013">
    <property type="protein sequence ID" value="GEK83306.1"/>
    <property type="molecule type" value="Genomic_DNA"/>
</dbReference>
<reference evidence="1 3" key="1">
    <citation type="submission" date="2019-07" db="EMBL/GenBank/DDBJ databases">
        <title>Whole genome shotgun sequence of Frigoribacterium faeni NBRC 103066.</title>
        <authorList>
            <person name="Hosoyama A."/>
            <person name="Uohara A."/>
            <person name="Ohji S."/>
            <person name="Ichikawa N."/>
        </authorList>
    </citation>
    <scope>NUCLEOTIDE SEQUENCE [LARGE SCALE GENOMIC DNA]</scope>
    <source>
        <strain evidence="1 3">NBRC 103066</strain>
    </source>
</reference>
<dbReference type="EMBL" id="JACGWW010000001">
    <property type="protein sequence ID" value="MBA8811819.1"/>
    <property type="molecule type" value="Genomic_DNA"/>
</dbReference>
<sequence length="82" mass="8956">MSASTLSRLSHEALVAHIRGRVDVSSDSFYQRESSVAPVQIKAYPKRRRLTSAPLAGRIAAAVSEPTYADFLREPARELATA</sequence>
<evidence type="ECO:0000313" key="1">
    <source>
        <dbReference type="EMBL" id="GEK83306.1"/>
    </source>
</evidence>
<keyword evidence="3" id="KW-1185">Reference proteome</keyword>